<sequence length="240" mass="25775">SKWASEFVVREAGRRGLKGAIIRPGYVTGDAETGVTNTDDFLVRILKGCVQLKSRPDISNGINMVSVGHVARVVVASTVHPAKETLGVSQVTGHPRMSFNDFVGCLETYGYGVPKVEYRKWCEDMAHYVDVSAAEEMEEHALLPLFHHVTSDLPNDSKAPELDDGNAVQALKSDERWTGEDVSAGKSVDAEIVGVYLAYLMAVGFMKAPNGEGKAKLPAVELSGEQREAMGKIGGRGGAV</sequence>
<proteinExistence type="predicted"/>
<feature type="non-terminal residue" evidence="1">
    <location>
        <position position="1"/>
    </location>
</feature>
<evidence type="ECO:0000313" key="1">
    <source>
        <dbReference type="EMBL" id="KAK3064147.1"/>
    </source>
</evidence>
<keyword evidence="2" id="KW-1185">Reference proteome</keyword>
<evidence type="ECO:0000313" key="2">
    <source>
        <dbReference type="Proteomes" id="UP001186974"/>
    </source>
</evidence>
<comment type="caution">
    <text evidence="1">The sequence shown here is derived from an EMBL/GenBank/DDBJ whole genome shotgun (WGS) entry which is preliminary data.</text>
</comment>
<gene>
    <name evidence="1" type="ORF">LTS18_009719</name>
</gene>
<accession>A0ACC3D9Y0</accession>
<dbReference type="EMBL" id="JAWDJW010006599">
    <property type="protein sequence ID" value="KAK3064147.1"/>
    <property type="molecule type" value="Genomic_DNA"/>
</dbReference>
<name>A0ACC3D9Y0_9PEZI</name>
<organism evidence="1 2">
    <name type="scientific">Coniosporium uncinatum</name>
    <dbReference type="NCBI Taxonomy" id="93489"/>
    <lineage>
        <taxon>Eukaryota</taxon>
        <taxon>Fungi</taxon>
        <taxon>Dikarya</taxon>
        <taxon>Ascomycota</taxon>
        <taxon>Pezizomycotina</taxon>
        <taxon>Dothideomycetes</taxon>
        <taxon>Dothideomycetes incertae sedis</taxon>
        <taxon>Coniosporium</taxon>
    </lineage>
</organism>
<protein>
    <submittedName>
        <fullName evidence="1">Uncharacterized protein</fullName>
    </submittedName>
</protein>
<reference evidence="1" key="1">
    <citation type="submission" date="2024-09" db="EMBL/GenBank/DDBJ databases">
        <title>Black Yeasts Isolated from many extreme environments.</title>
        <authorList>
            <person name="Coleine C."/>
            <person name="Stajich J.E."/>
            <person name="Selbmann L."/>
        </authorList>
    </citation>
    <scope>NUCLEOTIDE SEQUENCE</scope>
    <source>
        <strain evidence="1">CCFEE 5737</strain>
    </source>
</reference>
<dbReference type="Proteomes" id="UP001186974">
    <property type="component" value="Unassembled WGS sequence"/>
</dbReference>